<sequence length="56" mass="6482">MNEDLLKEKTTEILNIIKESGIHYLDVCFYGDTIMITDTEKTKLCSLDGGETWQKR</sequence>
<protein>
    <submittedName>
        <fullName evidence="1">Uncharacterized protein</fullName>
    </submittedName>
</protein>
<gene>
    <name evidence="1" type="ORF">SAMN04487977_101520</name>
</gene>
<dbReference type="Proteomes" id="UP000182360">
    <property type="component" value="Unassembled WGS sequence"/>
</dbReference>
<reference evidence="1 2" key="1">
    <citation type="submission" date="2016-10" db="EMBL/GenBank/DDBJ databases">
        <authorList>
            <person name="de Groot N.N."/>
        </authorList>
    </citation>
    <scope>NUCLEOTIDE SEQUENCE [LARGE SCALE GENOMIC DNA]</scope>
    <source>
        <strain evidence="1 2">B25</strain>
    </source>
</reference>
<evidence type="ECO:0000313" key="2">
    <source>
        <dbReference type="Proteomes" id="UP000182360"/>
    </source>
</evidence>
<dbReference type="RefSeq" id="WP_177177700.1">
    <property type="nucleotide sequence ID" value="NZ_FOFU01000001.1"/>
</dbReference>
<dbReference type="AlphaFoldDB" id="A0A1H9AZI9"/>
<accession>A0A1H9AZI9</accession>
<keyword evidence="2" id="KW-1185">Reference proteome</keyword>
<dbReference type="EMBL" id="FOFU01000001">
    <property type="protein sequence ID" value="SEP81945.1"/>
    <property type="molecule type" value="Genomic_DNA"/>
</dbReference>
<evidence type="ECO:0000313" key="1">
    <source>
        <dbReference type="EMBL" id="SEP81945.1"/>
    </source>
</evidence>
<organism evidence="1 2">
    <name type="scientific">Treponema bryantii</name>
    <dbReference type="NCBI Taxonomy" id="163"/>
    <lineage>
        <taxon>Bacteria</taxon>
        <taxon>Pseudomonadati</taxon>
        <taxon>Spirochaetota</taxon>
        <taxon>Spirochaetia</taxon>
        <taxon>Spirochaetales</taxon>
        <taxon>Treponemataceae</taxon>
        <taxon>Treponema</taxon>
    </lineage>
</organism>
<name>A0A1H9AZI9_9SPIR</name>
<proteinExistence type="predicted"/>